<name>A0AAD8S649_LOLMU</name>
<evidence type="ECO:0000256" key="1">
    <source>
        <dbReference type="SAM" id="MobiDB-lite"/>
    </source>
</evidence>
<protein>
    <recommendedName>
        <fullName evidence="2">Transposase (putative) gypsy type domain-containing protein</fullName>
    </recommendedName>
</protein>
<reference evidence="3" key="1">
    <citation type="submission" date="2023-07" db="EMBL/GenBank/DDBJ databases">
        <title>A chromosome-level genome assembly of Lolium multiflorum.</title>
        <authorList>
            <person name="Chen Y."/>
            <person name="Copetti D."/>
            <person name="Kolliker R."/>
            <person name="Studer B."/>
        </authorList>
    </citation>
    <scope>NUCLEOTIDE SEQUENCE</scope>
    <source>
        <strain evidence="3">02402/16</strain>
        <tissue evidence="3">Leaf</tissue>
    </source>
</reference>
<dbReference type="InterPro" id="IPR007321">
    <property type="entry name" value="Transposase_28"/>
</dbReference>
<accession>A0AAD8S649</accession>
<evidence type="ECO:0000313" key="4">
    <source>
        <dbReference type="Proteomes" id="UP001231189"/>
    </source>
</evidence>
<feature type="region of interest" description="Disordered" evidence="1">
    <location>
        <begin position="215"/>
        <end position="248"/>
    </location>
</feature>
<evidence type="ECO:0000313" key="3">
    <source>
        <dbReference type="EMBL" id="KAK1646274.1"/>
    </source>
</evidence>
<sequence length="439" mass="49559">MDKVEISGWERSKISNQDQRSLKKLGLMKKKDSLIFPGDESVPSPPIRYRVTFIDHLIRGLSTPIHEFLCGLRFVYAIQLHQLTPNSILHISIFITLCECFLGTHPHWGLWKCIVYLRRNNSRNVVYNVRGVCICVRPDVDYFDVKFPNSVQVWRKRWLYIREEYVNSQEYDIAAFDGAAKILSSEEEEKEEPAIFGTAPTSMSNTVILFEENRTAAESSPPPQQNVETLIPPSNPRASSPKRAKTGAGDVHTLVMGSSSTPLLNDPLMDQFIRLGSQSIGFHNEAEALKGRMGEEFKLQEAEEDRLLDTLSILELQGDLACTNISDVRAAFTRLFPHFFPKQTQPQIFSELVKRFLPQEDLALAYRQDNLKIGVEGTIALVANSGQEVDWAKAGNPEKMNKEKWKALVKNAKPHSKEILAFLSPKPSASTSTAKTEVK</sequence>
<organism evidence="3 4">
    <name type="scientific">Lolium multiflorum</name>
    <name type="common">Italian ryegrass</name>
    <name type="synonym">Lolium perenne subsp. multiflorum</name>
    <dbReference type="NCBI Taxonomy" id="4521"/>
    <lineage>
        <taxon>Eukaryota</taxon>
        <taxon>Viridiplantae</taxon>
        <taxon>Streptophyta</taxon>
        <taxon>Embryophyta</taxon>
        <taxon>Tracheophyta</taxon>
        <taxon>Spermatophyta</taxon>
        <taxon>Magnoliopsida</taxon>
        <taxon>Liliopsida</taxon>
        <taxon>Poales</taxon>
        <taxon>Poaceae</taxon>
        <taxon>BOP clade</taxon>
        <taxon>Pooideae</taxon>
        <taxon>Poodae</taxon>
        <taxon>Poeae</taxon>
        <taxon>Poeae Chloroplast Group 2 (Poeae type)</taxon>
        <taxon>Loliodinae</taxon>
        <taxon>Loliinae</taxon>
        <taxon>Lolium</taxon>
    </lineage>
</organism>
<comment type="caution">
    <text evidence="3">The sequence shown here is derived from an EMBL/GenBank/DDBJ whole genome shotgun (WGS) entry which is preliminary data.</text>
</comment>
<dbReference type="EMBL" id="JAUUTY010000004">
    <property type="protein sequence ID" value="KAK1646274.1"/>
    <property type="molecule type" value="Genomic_DNA"/>
</dbReference>
<proteinExistence type="predicted"/>
<dbReference type="PANTHER" id="PTHR33026">
    <property type="entry name" value="OS06G0360600 PROTEIN"/>
    <property type="match status" value="1"/>
</dbReference>
<feature type="domain" description="Transposase (putative) gypsy type" evidence="2">
    <location>
        <begin position="51"/>
        <end position="114"/>
    </location>
</feature>
<dbReference type="PANTHER" id="PTHR33026:SF7">
    <property type="entry name" value="OS03G0100275 PROTEIN"/>
    <property type="match status" value="1"/>
</dbReference>
<dbReference type="Pfam" id="PF04195">
    <property type="entry name" value="Transposase_28"/>
    <property type="match status" value="1"/>
</dbReference>
<evidence type="ECO:0000259" key="2">
    <source>
        <dbReference type="Pfam" id="PF04195"/>
    </source>
</evidence>
<dbReference type="AlphaFoldDB" id="A0AAD8S649"/>
<gene>
    <name evidence="3" type="ORF">QYE76_064079</name>
</gene>
<keyword evidence="4" id="KW-1185">Reference proteome</keyword>
<dbReference type="Proteomes" id="UP001231189">
    <property type="component" value="Unassembled WGS sequence"/>
</dbReference>